<sequence length="91" mass="10329">MKQTLSRYNECIDSSDAAVVEYGKGVLCSAPLLDFIVLDLLHIYDHQNYWEGGLFFFFQITRGLLLTISQPLLGLHLLVTEVGEWPSAHME</sequence>
<reference evidence="1 2" key="1">
    <citation type="submission" date="2024-01" db="EMBL/GenBank/DDBJ databases">
        <title>The genomes of 5 underutilized Papilionoideae crops provide insights into root nodulation and disease resistanc.</title>
        <authorList>
            <person name="Yuan L."/>
        </authorList>
    </citation>
    <scope>NUCLEOTIDE SEQUENCE [LARGE SCALE GENOMIC DNA]</scope>
    <source>
        <strain evidence="1">ZHUSHIDOU_FW_LH</strain>
        <tissue evidence="1">Leaf</tissue>
    </source>
</reference>
<dbReference type="EMBL" id="JAYWIO010000008">
    <property type="protein sequence ID" value="KAK7245408.1"/>
    <property type="molecule type" value="Genomic_DNA"/>
</dbReference>
<dbReference type="Proteomes" id="UP001372338">
    <property type="component" value="Unassembled WGS sequence"/>
</dbReference>
<organism evidence="1 2">
    <name type="scientific">Crotalaria pallida</name>
    <name type="common">Smooth rattlebox</name>
    <name type="synonym">Crotalaria striata</name>
    <dbReference type="NCBI Taxonomy" id="3830"/>
    <lineage>
        <taxon>Eukaryota</taxon>
        <taxon>Viridiplantae</taxon>
        <taxon>Streptophyta</taxon>
        <taxon>Embryophyta</taxon>
        <taxon>Tracheophyta</taxon>
        <taxon>Spermatophyta</taxon>
        <taxon>Magnoliopsida</taxon>
        <taxon>eudicotyledons</taxon>
        <taxon>Gunneridae</taxon>
        <taxon>Pentapetalae</taxon>
        <taxon>rosids</taxon>
        <taxon>fabids</taxon>
        <taxon>Fabales</taxon>
        <taxon>Fabaceae</taxon>
        <taxon>Papilionoideae</taxon>
        <taxon>50 kb inversion clade</taxon>
        <taxon>genistoids sensu lato</taxon>
        <taxon>core genistoids</taxon>
        <taxon>Crotalarieae</taxon>
        <taxon>Crotalaria</taxon>
    </lineage>
</organism>
<dbReference type="AlphaFoldDB" id="A0AAN9E5U1"/>
<gene>
    <name evidence="1" type="ORF">RIF29_40252</name>
</gene>
<accession>A0AAN9E5U1</accession>
<comment type="caution">
    <text evidence="1">The sequence shown here is derived from an EMBL/GenBank/DDBJ whole genome shotgun (WGS) entry which is preliminary data.</text>
</comment>
<name>A0AAN9E5U1_CROPI</name>
<proteinExistence type="predicted"/>
<evidence type="ECO:0000313" key="2">
    <source>
        <dbReference type="Proteomes" id="UP001372338"/>
    </source>
</evidence>
<protein>
    <submittedName>
        <fullName evidence="1">Uncharacterized protein</fullName>
    </submittedName>
</protein>
<evidence type="ECO:0000313" key="1">
    <source>
        <dbReference type="EMBL" id="KAK7245408.1"/>
    </source>
</evidence>
<keyword evidence="2" id="KW-1185">Reference proteome</keyword>